<feature type="compositionally biased region" description="Polar residues" evidence="6">
    <location>
        <begin position="307"/>
        <end position="327"/>
    </location>
</feature>
<sequence length="378" mass="41495">MASNTTTVVWGEMVDYADLRTVSRSLLSSCVLLMVFAIFVTFQRFYVRGKYAHSINRWVYRFGWFMPGSAILYTTACGMNIAAAVSQIDALDRDQPVTSTFTQSLQIASVMYVLATGLVKLSIYSHFNPPQYWAKSLLNWLVIIFVIFCTVFCGFILLPCGARAANNTNGACKADGLLMTINRAWSGLNLTSSVIMLGFATYEIYIALEVRLVKFVASFIFLIGALGTAASAARFGLLLAEDVNVTTVSVVSYEKLLYAVCATVELGLLIAAGCLVSLRPLVARWLGESQAEFEPIAGPYYGPRPDTANTLRPDTAATTKSNMTGTSMRKPLIMQQQRVVVDDWSADPVERRRKRLGLYVSAQELEDGLSPAASPLVR</sequence>
<dbReference type="PANTHER" id="PTHR33048">
    <property type="entry name" value="PTH11-LIKE INTEGRAL MEMBRANE PROTEIN (AFU_ORTHOLOGUE AFUA_5G11245)"/>
    <property type="match status" value="1"/>
</dbReference>
<name>A0A9P4MIR2_9PEZI</name>
<evidence type="ECO:0000256" key="4">
    <source>
        <dbReference type="ARBA" id="ARBA00023136"/>
    </source>
</evidence>
<proteinExistence type="inferred from homology"/>
<comment type="similarity">
    <text evidence="5">Belongs to the SAT4 family.</text>
</comment>
<dbReference type="InterPro" id="IPR052337">
    <property type="entry name" value="SAT4-like"/>
</dbReference>
<evidence type="ECO:0000256" key="7">
    <source>
        <dbReference type="SAM" id="Phobius"/>
    </source>
</evidence>
<keyword evidence="4 7" id="KW-0472">Membrane</keyword>
<feature type="transmembrane region" description="Helical" evidence="7">
    <location>
        <begin position="137"/>
        <end position="158"/>
    </location>
</feature>
<dbReference type="Pfam" id="PF20684">
    <property type="entry name" value="Fung_rhodopsin"/>
    <property type="match status" value="1"/>
</dbReference>
<dbReference type="InterPro" id="IPR049326">
    <property type="entry name" value="Rhodopsin_dom_fungi"/>
</dbReference>
<feature type="transmembrane region" description="Helical" evidence="7">
    <location>
        <begin position="256"/>
        <end position="278"/>
    </location>
</feature>
<dbReference type="OrthoDB" id="3938852at2759"/>
<organism evidence="9 10">
    <name type="scientific">Myriangium duriaei CBS 260.36</name>
    <dbReference type="NCBI Taxonomy" id="1168546"/>
    <lineage>
        <taxon>Eukaryota</taxon>
        <taxon>Fungi</taxon>
        <taxon>Dikarya</taxon>
        <taxon>Ascomycota</taxon>
        <taxon>Pezizomycotina</taxon>
        <taxon>Dothideomycetes</taxon>
        <taxon>Dothideomycetidae</taxon>
        <taxon>Myriangiales</taxon>
        <taxon>Myriangiaceae</taxon>
        <taxon>Myriangium</taxon>
    </lineage>
</organism>
<comment type="subcellular location">
    <subcellularLocation>
        <location evidence="1">Membrane</location>
        <topology evidence="1">Multi-pass membrane protein</topology>
    </subcellularLocation>
</comment>
<keyword evidence="2 7" id="KW-0812">Transmembrane</keyword>
<evidence type="ECO:0000259" key="8">
    <source>
        <dbReference type="Pfam" id="PF20684"/>
    </source>
</evidence>
<dbReference type="AlphaFoldDB" id="A0A9P4MIR2"/>
<dbReference type="GO" id="GO:0016020">
    <property type="term" value="C:membrane"/>
    <property type="evidence" value="ECO:0007669"/>
    <property type="project" value="UniProtKB-SubCell"/>
</dbReference>
<dbReference type="Proteomes" id="UP000799439">
    <property type="component" value="Unassembled WGS sequence"/>
</dbReference>
<accession>A0A9P4MIR2</accession>
<gene>
    <name evidence="9" type="ORF">K461DRAFT_291193</name>
</gene>
<feature type="transmembrane region" description="Helical" evidence="7">
    <location>
        <begin position="215"/>
        <end position="236"/>
    </location>
</feature>
<feature type="region of interest" description="Disordered" evidence="6">
    <location>
        <begin position="304"/>
        <end position="328"/>
    </location>
</feature>
<evidence type="ECO:0000313" key="10">
    <source>
        <dbReference type="Proteomes" id="UP000799439"/>
    </source>
</evidence>
<evidence type="ECO:0000256" key="6">
    <source>
        <dbReference type="SAM" id="MobiDB-lite"/>
    </source>
</evidence>
<dbReference type="EMBL" id="ML996082">
    <property type="protein sequence ID" value="KAF2156255.1"/>
    <property type="molecule type" value="Genomic_DNA"/>
</dbReference>
<comment type="caution">
    <text evidence="9">The sequence shown here is derived from an EMBL/GenBank/DDBJ whole genome shotgun (WGS) entry which is preliminary data.</text>
</comment>
<keyword evidence="10" id="KW-1185">Reference proteome</keyword>
<evidence type="ECO:0000256" key="1">
    <source>
        <dbReference type="ARBA" id="ARBA00004141"/>
    </source>
</evidence>
<evidence type="ECO:0000313" key="9">
    <source>
        <dbReference type="EMBL" id="KAF2156255.1"/>
    </source>
</evidence>
<protein>
    <recommendedName>
        <fullName evidence="8">Rhodopsin domain-containing protein</fullName>
    </recommendedName>
</protein>
<feature type="transmembrane region" description="Helical" evidence="7">
    <location>
        <begin position="59"/>
        <end position="85"/>
    </location>
</feature>
<feature type="transmembrane region" description="Helical" evidence="7">
    <location>
        <begin position="105"/>
        <end position="125"/>
    </location>
</feature>
<feature type="transmembrane region" description="Helical" evidence="7">
    <location>
        <begin position="187"/>
        <end position="208"/>
    </location>
</feature>
<keyword evidence="3 7" id="KW-1133">Transmembrane helix</keyword>
<evidence type="ECO:0000256" key="2">
    <source>
        <dbReference type="ARBA" id="ARBA00022692"/>
    </source>
</evidence>
<feature type="domain" description="Rhodopsin" evidence="8">
    <location>
        <begin position="86"/>
        <end position="284"/>
    </location>
</feature>
<dbReference type="PANTHER" id="PTHR33048:SF47">
    <property type="entry name" value="INTEGRAL MEMBRANE PROTEIN-RELATED"/>
    <property type="match status" value="1"/>
</dbReference>
<evidence type="ECO:0000256" key="3">
    <source>
        <dbReference type="ARBA" id="ARBA00022989"/>
    </source>
</evidence>
<evidence type="ECO:0000256" key="5">
    <source>
        <dbReference type="ARBA" id="ARBA00038359"/>
    </source>
</evidence>
<reference evidence="9" key="1">
    <citation type="journal article" date="2020" name="Stud. Mycol.">
        <title>101 Dothideomycetes genomes: a test case for predicting lifestyles and emergence of pathogens.</title>
        <authorList>
            <person name="Haridas S."/>
            <person name="Albert R."/>
            <person name="Binder M."/>
            <person name="Bloem J."/>
            <person name="Labutti K."/>
            <person name="Salamov A."/>
            <person name="Andreopoulos B."/>
            <person name="Baker S."/>
            <person name="Barry K."/>
            <person name="Bills G."/>
            <person name="Bluhm B."/>
            <person name="Cannon C."/>
            <person name="Castanera R."/>
            <person name="Culley D."/>
            <person name="Daum C."/>
            <person name="Ezra D."/>
            <person name="Gonzalez J."/>
            <person name="Henrissat B."/>
            <person name="Kuo A."/>
            <person name="Liang C."/>
            <person name="Lipzen A."/>
            <person name="Lutzoni F."/>
            <person name="Magnuson J."/>
            <person name="Mondo S."/>
            <person name="Nolan M."/>
            <person name="Ohm R."/>
            <person name="Pangilinan J."/>
            <person name="Park H.-J."/>
            <person name="Ramirez L."/>
            <person name="Alfaro M."/>
            <person name="Sun H."/>
            <person name="Tritt A."/>
            <person name="Yoshinaga Y."/>
            <person name="Zwiers L.-H."/>
            <person name="Turgeon B."/>
            <person name="Goodwin S."/>
            <person name="Spatafora J."/>
            <person name="Crous P."/>
            <person name="Grigoriev I."/>
        </authorList>
    </citation>
    <scope>NUCLEOTIDE SEQUENCE</scope>
    <source>
        <strain evidence="9">CBS 260.36</strain>
    </source>
</reference>
<feature type="transmembrane region" description="Helical" evidence="7">
    <location>
        <begin position="26"/>
        <end position="47"/>
    </location>
</feature>